<reference evidence="2" key="1">
    <citation type="submission" date="2018-02" db="EMBL/GenBank/DDBJ databases">
        <authorList>
            <person name="Seth-Smith MB H."/>
            <person name="Seth-Smith H."/>
        </authorList>
    </citation>
    <scope>NUCLEOTIDE SEQUENCE [LARGE SCALE GENOMIC DNA]</scope>
</reference>
<evidence type="ECO:0000313" key="1">
    <source>
        <dbReference type="EMBL" id="VDM89614.1"/>
    </source>
</evidence>
<dbReference type="KEGG" id="mbai:MB901379_03192"/>
<dbReference type="EMBL" id="LR130759">
    <property type="protein sequence ID" value="VDM89614.1"/>
    <property type="molecule type" value="Genomic_DNA"/>
</dbReference>
<name>A0A447GGP3_9MYCO</name>
<dbReference type="AlphaFoldDB" id="A0A447GGP3"/>
<organism evidence="1 2">
    <name type="scientific">Mycobacterium basiliense</name>
    <dbReference type="NCBI Taxonomy" id="2094119"/>
    <lineage>
        <taxon>Bacteria</taxon>
        <taxon>Bacillati</taxon>
        <taxon>Actinomycetota</taxon>
        <taxon>Actinomycetes</taxon>
        <taxon>Mycobacteriales</taxon>
        <taxon>Mycobacteriaceae</taxon>
        <taxon>Mycobacterium</taxon>
    </lineage>
</organism>
<protein>
    <submittedName>
        <fullName evidence="1">Uncharacterized protein</fullName>
    </submittedName>
</protein>
<accession>A0A447GGP3</accession>
<proteinExistence type="predicted"/>
<evidence type="ECO:0000313" key="2">
    <source>
        <dbReference type="Proteomes" id="UP000269998"/>
    </source>
</evidence>
<keyword evidence="2" id="KW-1185">Reference proteome</keyword>
<dbReference type="Proteomes" id="UP000269998">
    <property type="component" value="Chromosome"/>
</dbReference>
<gene>
    <name evidence="1" type="ORF">MB901379_03192</name>
</gene>
<sequence>MIGYRVAMGTITTLAPPESRVYSIATTRVKDLPKRSIPLACC</sequence>